<evidence type="ECO:0000256" key="8">
    <source>
        <dbReference type="ARBA" id="ARBA00023136"/>
    </source>
</evidence>
<proteinExistence type="inferred from homology"/>
<feature type="repeat" description="Solcar" evidence="10">
    <location>
        <begin position="239"/>
        <end position="324"/>
    </location>
</feature>
<evidence type="ECO:0000256" key="4">
    <source>
        <dbReference type="ARBA" id="ARBA00022692"/>
    </source>
</evidence>
<reference evidence="13 14" key="1">
    <citation type="journal article" date="2018" name="J. Allergy Clin. Immunol.">
        <title>High-quality assembly of Dermatophagoides pteronyssinus genome and transcriptome reveals a wide range of novel allergens.</title>
        <authorList>
            <person name="Liu X.Y."/>
            <person name="Yang K.Y."/>
            <person name="Wang M.Q."/>
            <person name="Kwok J.S."/>
            <person name="Zeng X."/>
            <person name="Yang Z."/>
            <person name="Xiao X.J."/>
            <person name="Lau C.P."/>
            <person name="Li Y."/>
            <person name="Huang Z.M."/>
            <person name="Ba J.G."/>
            <person name="Yim A.K."/>
            <person name="Ouyang C.Y."/>
            <person name="Ngai S.M."/>
            <person name="Chan T.F."/>
            <person name="Leung E.L."/>
            <person name="Liu L."/>
            <person name="Liu Z.G."/>
            <person name="Tsui S.K."/>
        </authorList>
    </citation>
    <scope>NUCLEOTIDE SEQUENCE [LARGE SCALE GENOMIC DNA]</scope>
    <source>
        <strain evidence="13">Derp</strain>
    </source>
</reference>
<dbReference type="SUPFAM" id="SSF103506">
    <property type="entry name" value="Mitochondrial carrier"/>
    <property type="match status" value="1"/>
</dbReference>
<dbReference type="EMBL" id="NJHN03000031">
    <property type="protein sequence ID" value="KAH9423865.1"/>
    <property type="molecule type" value="Genomic_DNA"/>
</dbReference>
<keyword evidence="5" id="KW-0677">Repeat</keyword>
<dbReference type="PANTHER" id="PTHR45788:SF4">
    <property type="entry name" value="TRICARBOXYLATE TRANSPORT PROTEIN, MITOCHONDRIAL"/>
    <property type="match status" value="1"/>
</dbReference>
<keyword evidence="4 10" id="KW-0812">Transmembrane</keyword>
<evidence type="ECO:0000256" key="12">
    <source>
        <dbReference type="SAM" id="MobiDB-lite"/>
    </source>
</evidence>
<evidence type="ECO:0000256" key="7">
    <source>
        <dbReference type="ARBA" id="ARBA00023128"/>
    </source>
</evidence>
<keyword evidence="7" id="KW-0496">Mitochondrion</keyword>
<feature type="region of interest" description="Disordered" evidence="12">
    <location>
        <begin position="1"/>
        <end position="23"/>
    </location>
</feature>
<gene>
    <name evidence="13" type="ORF">DERP_005449</name>
</gene>
<sequence>MANNSMLLTPNSTTTTTTKTTNEMIGKKRKTELPILNTYWINTGKQLFASGLSGCVEVCFTYPTDFVKIILQLDERSGKKRRFKNSFDVIRYTLRSYGILGVYRGFSVVFYGAIPKYMFRFGSYEQIKRFYVDNDGQLRSKDKLICGLGAGIFEALFAVIPQESIKVKFINDRFSDRPKYNGLIHGIKEIIREKGIRGTYQGVMPTLIKQGSNQAIRFFVFDSLQEWHNNRQPMDKDKNKKILIPIFGAIAGATSVFGNTPMDVVKTRMQGLEAHKYRGVIHCMTKIYRNEGLLGFYKGLVPRLVKVSLEVAIAFTMYSAFSDLFGINK</sequence>
<evidence type="ECO:0000313" key="14">
    <source>
        <dbReference type="Proteomes" id="UP000887458"/>
    </source>
</evidence>
<dbReference type="Proteomes" id="UP000887458">
    <property type="component" value="Unassembled WGS sequence"/>
</dbReference>
<evidence type="ECO:0000256" key="10">
    <source>
        <dbReference type="PROSITE-ProRule" id="PRU00282"/>
    </source>
</evidence>
<keyword evidence="3 11" id="KW-0813">Transport</keyword>
<dbReference type="Pfam" id="PF00153">
    <property type="entry name" value="Mito_carr"/>
    <property type="match status" value="3"/>
</dbReference>
<evidence type="ECO:0000256" key="3">
    <source>
        <dbReference type="ARBA" id="ARBA00022448"/>
    </source>
</evidence>
<keyword evidence="6" id="KW-1133">Transmembrane helix</keyword>
<dbReference type="Gene3D" id="1.50.40.10">
    <property type="entry name" value="Mitochondrial carrier domain"/>
    <property type="match status" value="1"/>
</dbReference>
<evidence type="ECO:0000256" key="5">
    <source>
        <dbReference type="ARBA" id="ARBA00022737"/>
    </source>
</evidence>
<comment type="caution">
    <text evidence="13">The sequence shown here is derived from an EMBL/GenBank/DDBJ whole genome shotgun (WGS) entry which is preliminary data.</text>
</comment>
<protein>
    <recommendedName>
        <fullName evidence="9">Citrate transport protein</fullName>
    </recommendedName>
</protein>
<evidence type="ECO:0000256" key="6">
    <source>
        <dbReference type="ARBA" id="ARBA00022989"/>
    </source>
</evidence>
<organism evidence="13 14">
    <name type="scientific">Dermatophagoides pteronyssinus</name>
    <name type="common">European house dust mite</name>
    <dbReference type="NCBI Taxonomy" id="6956"/>
    <lineage>
        <taxon>Eukaryota</taxon>
        <taxon>Metazoa</taxon>
        <taxon>Ecdysozoa</taxon>
        <taxon>Arthropoda</taxon>
        <taxon>Chelicerata</taxon>
        <taxon>Arachnida</taxon>
        <taxon>Acari</taxon>
        <taxon>Acariformes</taxon>
        <taxon>Sarcoptiformes</taxon>
        <taxon>Astigmata</taxon>
        <taxon>Psoroptidia</taxon>
        <taxon>Analgoidea</taxon>
        <taxon>Pyroglyphidae</taxon>
        <taxon>Dermatophagoidinae</taxon>
        <taxon>Dermatophagoides</taxon>
    </lineage>
</organism>
<evidence type="ECO:0000313" key="13">
    <source>
        <dbReference type="EMBL" id="KAH9423865.1"/>
    </source>
</evidence>
<comment type="similarity">
    <text evidence="2 11">Belongs to the mitochondrial carrier (TC 2.A.29) family.</text>
</comment>
<feature type="repeat" description="Solcar" evidence="10">
    <location>
        <begin position="141"/>
        <end position="227"/>
    </location>
</feature>
<evidence type="ECO:0000256" key="2">
    <source>
        <dbReference type="ARBA" id="ARBA00006375"/>
    </source>
</evidence>
<dbReference type="PROSITE" id="PS50920">
    <property type="entry name" value="SOLCAR"/>
    <property type="match status" value="3"/>
</dbReference>
<dbReference type="InterPro" id="IPR049563">
    <property type="entry name" value="TXTP-like"/>
</dbReference>
<dbReference type="InterPro" id="IPR023395">
    <property type="entry name" value="MCP_dom_sf"/>
</dbReference>
<keyword evidence="14" id="KW-1185">Reference proteome</keyword>
<reference evidence="13 14" key="2">
    <citation type="journal article" date="2022" name="Mol. Biol. Evol.">
        <title>Comparative Genomics Reveals Insights into the Divergent Evolution of Astigmatic Mites and Household Pest Adaptations.</title>
        <authorList>
            <person name="Xiong Q."/>
            <person name="Wan A.T."/>
            <person name="Liu X."/>
            <person name="Fung C.S."/>
            <person name="Xiao X."/>
            <person name="Malainual N."/>
            <person name="Hou J."/>
            <person name="Wang L."/>
            <person name="Wang M."/>
            <person name="Yang K.Y."/>
            <person name="Cui Y."/>
            <person name="Leung E.L."/>
            <person name="Nong W."/>
            <person name="Shin S.K."/>
            <person name="Au S.W."/>
            <person name="Jeong K.Y."/>
            <person name="Chew F.T."/>
            <person name="Hui J.H."/>
            <person name="Leung T.F."/>
            <person name="Tungtrongchitr A."/>
            <person name="Zhong N."/>
            <person name="Liu Z."/>
            <person name="Tsui S.K."/>
        </authorList>
    </citation>
    <scope>NUCLEOTIDE SEQUENCE [LARGE SCALE GENOMIC DNA]</scope>
    <source>
        <strain evidence="13">Derp</strain>
    </source>
</reference>
<accession>A0ABQ8JNE2</accession>
<feature type="compositionally biased region" description="Polar residues" evidence="12">
    <location>
        <begin position="1"/>
        <end position="12"/>
    </location>
</feature>
<comment type="subcellular location">
    <subcellularLocation>
        <location evidence="1">Mitochondrion membrane</location>
        <topology evidence="1">Multi-pass membrane protein</topology>
    </subcellularLocation>
</comment>
<feature type="repeat" description="Solcar" evidence="10">
    <location>
        <begin position="41"/>
        <end position="130"/>
    </location>
</feature>
<evidence type="ECO:0000256" key="1">
    <source>
        <dbReference type="ARBA" id="ARBA00004225"/>
    </source>
</evidence>
<evidence type="ECO:0000256" key="11">
    <source>
        <dbReference type="RuleBase" id="RU000488"/>
    </source>
</evidence>
<dbReference type="PANTHER" id="PTHR45788">
    <property type="entry name" value="SUCCINATE/FUMARATE MITOCHONDRIAL TRANSPORTER-RELATED"/>
    <property type="match status" value="1"/>
</dbReference>
<dbReference type="InterPro" id="IPR018108">
    <property type="entry name" value="MCP_transmembrane"/>
</dbReference>
<keyword evidence="8 10" id="KW-0472">Membrane</keyword>
<evidence type="ECO:0000256" key="9">
    <source>
        <dbReference type="ARBA" id="ARBA00042640"/>
    </source>
</evidence>
<name>A0ABQ8JNE2_DERPT</name>